<dbReference type="PROSITE" id="PS51257">
    <property type="entry name" value="PROKAR_LIPOPROTEIN"/>
    <property type="match status" value="1"/>
</dbReference>
<evidence type="ECO:0000256" key="3">
    <source>
        <dbReference type="ARBA" id="ARBA00022729"/>
    </source>
</evidence>
<reference evidence="6 7" key="2">
    <citation type="journal article" date="2015" name="Stand. Genomic Sci.">
        <title>Draft genome sequence of Cellulomonas carbonis T26(T) and comparative analysis of six Cellulomonas genomes.</title>
        <authorList>
            <person name="Zhuang W."/>
            <person name="Zhang S."/>
            <person name="Xia X."/>
            <person name="Wang G."/>
        </authorList>
    </citation>
    <scope>NUCLEOTIDE SEQUENCE [LARGE SCALE GENOMIC DNA]</scope>
    <source>
        <strain evidence="6 7">T26</strain>
    </source>
</reference>
<dbReference type="EMBL" id="AXCY01000080">
    <property type="protein sequence ID" value="KGM09729.1"/>
    <property type="molecule type" value="Genomic_DNA"/>
</dbReference>
<dbReference type="PANTHER" id="PTHR30006">
    <property type="entry name" value="THIAMINE-BINDING PERIPLASMIC PROTEIN-RELATED"/>
    <property type="match status" value="1"/>
</dbReference>
<dbReference type="InterPro" id="IPR026045">
    <property type="entry name" value="Ferric-bd"/>
</dbReference>
<reference evidence="6 7" key="1">
    <citation type="submission" date="2013-08" db="EMBL/GenBank/DDBJ databases">
        <title>Genome sequencing of Cellulomonas carbonis T26.</title>
        <authorList>
            <person name="Chen F."/>
            <person name="Li Y."/>
            <person name="Wang G."/>
        </authorList>
    </citation>
    <scope>NUCLEOTIDE SEQUENCE [LARGE SCALE GENOMIC DNA]</scope>
    <source>
        <strain evidence="6 7">T26</strain>
    </source>
</reference>
<gene>
    <name evidence="6" type="ORF">N868_09495</name>
</gene>
<dbReference type="SUPFAM" id="SSF53850">
    <property type="entry name" value="Periplasmic binding protein-like II"/>
    <property type="match status" value="1"/>
</dbReference>
<feature type="binding site" evidence="4">
    <location>
        <position position="96"/>
    </location>
    <ligand>
        <name>Fe cation</name>
        <dbReference type="ChEBI" id="CHEBI:24875"/>
    </ligand>
</feature>
<feature type="chain" id="PRO_5001959518" evidence="5">
    <location>
        <begin position="28"/>
        <end position="346"/>
    </location>
</feature>
<evidence type="ECO:0000256" key="2">
    <source>
        <dbReference type="ARBA" id="ARBA00022496"/>
    </source>
</evidence>
<feature type="signal peptide" evidence="5">
    <location>
        <begin position="1"/>
        <end position="27"/>
    </location>
</feature>
<dbReference type="GO" id="GO:0046872">
    <property type="term" value="F:metal ion binding"/>
    <property type="evidence" value="ECO:0007669"/>
    <property type="project" value="UniProtKB-KW"/>
</dbReference>
<comment type="caution">
    <text evidence="6">The sequence shown here is derived from an EMBL/GenBank/DDBJ whole genome shotgun (WGS) entry which is preliminary data.</text>
</comment>
<keyword evidence="2" id="KW-0406">Ion transport</keyword>
<keyword evidence="2" id="KW-0813">Transport</keyword>
<dbReference type="PIRSF" id="PIRSF002825">
    <property type="entry name" value="CfbpA"/>
    <property type="match status" value="1"/>
</dbReference>
<evidence type="ECO:0000256" key="1">
    <source>
        <dbReference type="ARBA" id="ARBA00008520"/>
    </source>
</evidence>
<comment type="similarity">
    <text evidence="1">Belongs to the bacterial solute-binding protein 1 family.</text>
</comment>
<evidence type="ECO:0000313" key="6">
    <source>
        <dbReference type="EMBL" id="KGM09729.1"/>
    </source>
</evidence>
<evidence type="ECO:0000256" key="4">
    <source>
        <dbReference type="PIRSR" id="PIRSR002825-1"/>
    </source>
</evidence>
<dbReference type="Pfam" id="PF13343">
    <property type="entry name" value="SBP_bac_6"/>
    <property type="match status" value="1"/>
</dbReference>
<feature type="binding site" evidence="4">
    <location>
        <position position="233"/>
    </location>
    <ligand>
        <name>Fe cation</name>
        <dbReference type="ChEBI" id="CHEBI:24875"/>
    </ligand>
</feature>
<evidence type="ECO:0000256" key="5">
    <source>
        <dbReference type="SAM" id="SignalP"/>
    </source>
</evidence>
<sequence length="346" mass="36304">MHRHHRSLLAAAVVLPLALSACGGASGGDDAEEFEAEPGALQIYSSQHRNVTQAWAEAFTEATGIETQVREGQDSSMGHMIVEEGDASPADVFLTENSPAMTVVERAGLLAPVAEGTAAQVRDGMAPSSGLWTSVAARSTVLVYNTDLIDEDELPASLMDLADPEWDGRWGAAPGGADFQAIVAGMVADQGEEATSAWLDGLAENAEVYQNNIATMNAVNAGEVPVGIMYHYYWYRDQAADKEGSANTALHYFGGEDPGAFVSLSAGGVLASSDMADEAQQFLAYVTSPEGQQVLVESGSMEYAVGVDVASDPALPTLEELEAPPVDPFTLDSDQVVDLMTDAGIL</sequence>
<dbReference type="PANTHER" id="PTHR30006:SF15">
    <property type="entry name" value="IRON-UTILIZATION PERIPLASMIC PROTEIN"/>
    <property type="match status" value="1"/>
</dbReference>
<dbReference type="AlphaFoldDB" id="A0A0A0BRL8"/>
<dbReference type="Gene3D" id="3.40.190.10">
    <property type="entry name" value="Periplasmic binding protein-like II"/>
    <property type="match status" value="2"/>
</dbReference>
<proteinExistence type="inferred from homology"/>
<keyword evidence="7" id="KW-1185">Reference proteome</keyword>
<evidence type="ECO:0000313" key="7">
    <source>
        <dbReference type="Proteomes" id="UP000029839"/>
    </source>
</evidence>
<dbReference type="GO" id="GO:0030288">
    <property type="term" value="C:outer membrane-bounded periplasmic space"/>
    <property type="evidence" value="ECO:0007669"/>
    <property type="project" value="TreeGrafter"/>
</dbReference>
<dbReference type="GO" id="GO:0006826">
    <property type="term" value="P:iron ion transport"/>
    <property type="evidence" value="ECO:0007669"/>
    <property type="project" value="UniProtKB-KW"/>
</dbReference>
<dbReference type="RefSeq" id="WP_043608153.1">
    <property type="nucleotide sequence ID" value="NZ_AXCY01000080.1"/>
</dbReference>
<dbReference type="OrthoDB" id="9769567at2"/>
<keyword evidence="4" id="KW-0408">Iron</keyword>
<name>A0A0A0BRL8_9CELL</name>
<feature type="binding site" evidence="4">
    <location>
        <position position="232"/>
    </location>
    <ligand>
        <name>Fe cation</name>
        <dbReference type="ChEBI" id="CHEBI:24875"/>
    </ligand>
</feature>
<dbReference type="Proteomes" id="UP000029839">
    <property type="component" value="Unassembled WGS sequence"/>
</dbReference>
<keyword evidence="2" id="KW-0410">Iron transport</keyword>
<protein>
    <submittedName>
        <fullName evidence="6">Iron ABC transporter substrate-binding protein</fullName>
    </submittedName>
</protein>
<accession>A0A0A0BRL8</accession>
<keyword evidence="4" id="KW-0479">Metal-binding</keyword>
<keyword evidence="3 5" id="KW-0732">Signal</keyword>
<organism evidence="6 7">
    <name type="scientific">Cellulomonas carbonis T26</name>
    <dbReference type="NCBI Taxonomy" id="947969"/>
    <lineage>
        <taxon>Bacteria</taxon>
        <taxon>Bacillati</taxon>
        <taxon>Actinomycetota</taxon>
        <taxon>Actinomycetes</taxon>
        <taxon>Micrococcales</taxon>
        <taxon>Cellulomonadaceae</taxon>
        <taxon>Cellulomonas</taxon>
    </lineage>
</organism>
<feature type="binding site" evidence="4">
    <location>
        <position position="48"/>
    </location>
    <ligand>
        <name>Fe cation</name>
        <dbReference type="ChEBI" id="CHEBI:24875"/>
    </ligand>
</feature>